<evidence type="ECO:0000313" key="3">
    <source>
        <dbReference type="Proteomes" id="UP000027143"/>
    </source>
</evidence>
<proteinExistence type="predicted"/>
<protein>
    <submittedName>
        <fullName evidence="2">Uncharacterized protein</fullName>
    </submittedName>
</protein>
<gene>
    <name evidence="2" type="ORF">O7U_01102</name>
</gene>
<accession>A0ABR4SNQ1</accession>
<name>A0ABR4SNQ1_BARQI</name>
<sequence>MFSSFLNQNRTGHFGSTCKHCMNKPPAYHQRALPYKNEGAKAENANAPVKRAVPPQDPSVRDFSPVVQLGVTHTDNVLPLDVFLKIQLKRQTNRKGQMIIRQTPFLKGIFRVNSPQCHGALFSEKTLWININLNPNRTGHFGSTCKHCTNKTLHIKRALPLQQKPKPITPPHKSQLCLRRPHQ</sequence>
<keyword evidence="3" id="KW-1185">Reference proteome</keyword>
<feature type="region of interest" description="Disordered" evidence="1">
    <location>
        <begin position="162"/>
        <end position="183"/>
    </location>
</feature>
<evidence type="ECO:0000256" key="1">
    <source>
        <dbReference type="SAM" id="MobiDB-lite"/>
    </source>
</evidence>
<comment type="caution">
    <text evidence="2">The sequence shown here is derived from an EMBL/GenBank/DDBJ whole genome shotgun (WGS) entry which is preliminary data.</text>
</comment>
<evidence type="ECO:0000313" key="2">
    <source>
        <dbReference type="EMBL" id="KEC64996.1"/>
    </source>
</evidence>
<dbReference type="EMBL" id="AHPD01000015">
    <property type="protein sequence ID" value="KEC64996.1"/>
    <property type="molecule type" value="Genomic_DNA"/>
</dbReference>
<organism evidence="2 3">
    <name type="scientific">Bartonella quintana JK 68</name>
    <dbReference type="NCBI Taxonomy" id="1134503"/>
    <lineage>
        <taxon>Bacteria</taxon>
        <taxon>Pseudomonadati</taxon>
        <taxon>Pseudomonadota</taxon>
        <taxon>Alphaproteobacteria</taxon>
        <taxon>Hyphomicrobiales</taxon>
        <taxon>Bartonellaceae</taxon>
        <taxon>Bartonella</taxon>
    </lineage>
</organism>
<dbReference type="Proteomes" id="UP000027143">
    <property type="component" value="Unassembled WGS sequence"/>
</dbReference>
<reference evidence="2 3" key="1">
    <citation type="submission" date="2012-04" db="EMBL/GenBank/DDBJ databases">
        <title>The Genome Sequence of Bartonella quintana JK 68.</title>
        <authorList>
            <consortium name="The Broad Institute Genome Sequencing Platform"/>
            <consortium name="The Broad Institute Genome Sequencing Center for Infectious Disease"/>
            <person name="Feldgarden M."/>
            <person name="Kirby J."/>
            <person name="Kosoy M."/>
            <person name="Birtles R."/>
            <person name="Probert W.S."/>
            <person name="Chiaraviglio L."/>
            <person name="Walker B."/>
            <person name="Young S.K."/>
            <person name="Zeng Q."/>
            <person name="Gargeya S."/>
            <person name="Fitzgerald M."/>
            <person name="Haas B."/>
            <person name="Abouelleil A."/>
            <person name="Alvarado L."/>
            <person name="Arachchi H.M."/>
            <person name="Berlin A.M."/>
            <person name="Chapman S.B."/>
            <person name="Goldberg J."/>
            <person name="Griggs A."/>
            <person name="Gujja S."/>
            <person name="Hansen M."/>
            <person name="Howarth C."/>
            <person name="Imamovic A."/>
            <person name="Larimer J."/>
            <person name="McCowen C."/>
            <person name="Montmayeur A."/>
            <person name="Murphy C."/>
            <person name="Neiman D."/>
            <person name="Pearson M."/>
            <person name="Priest M."/>
            <person name="Roberts A."/>
            <person name="Saif S."/>
            <person name="Shea T."/>
            <person name="Sisk P."/>
            <person name="Sykes S."/>
            <person name="Wortman J."/>
            <person name="Nusbaum C."/>
            <person name="Birren B."/>
        </authorList>
    </citation>
    <scope>NUCLEOTIDE SEQUENCE [LARGE SCALE GENOMIC DNA]</scope>
    <source>
        <strain evidence="2 3">JK 68</strain>
    </source>
</reference>